<dbReference type="InterPro" id="IPR000917">
    <property type="entry name" value="Sulfatase_N"/>
</dbReference>
<reference evidence="5 6" key="1">
    <citation type="submission" date="2019-02" db="EMBL/GenBank/DDBJ databases">
        <title>Deep-cultivation of Planctomycetes and their phenomic and genomic characterization uncovers novel biology.</title>
        <authorList>
            <person name="Wiegand S."/>
            <person name="Jogler M."/>
            <person name="Boedeker C."/>
            <person name="Pinto D."/>
            <person name="Vollmers J."/>
            <person name="Rivas-Marin E."/>
            <person name="Kohn T."/>
            <person name="Peeters S.H."/>
            <person name="Heuer A."/>
            <person name="Rast P."/>
            <person name="Oberbeckmann S."/>
            <person name="Bunk B."/>
            <person name="Jeske O."/>
            <person name="Meyerdierks A."/>
            <person name="Storesund J.E."/>
            <person name="Kallscheuer N."/>
            <person name="Luecker S."/>
            <person name="Lage O.M."/>
            <person name="Pohl T."/>
            <person name="Merkel B.J."/>
            <person name="Hornburger P."/>
            <person name="Mueller R.-W."/>
            <person name="Bruemmer F."/>
            <person name="Labrenz M."/>
            <person name="Spormann A.M."/>
            <person name="Op den Camp H."/>
            <person name="Overmann J."/>
            <person name="Amann R."/>
            <person name="Jetten M.S.M."/>
            <person name="Mascher T."/>
            <person name="Medema M.H."/>
            <person name="Devos D.P."/>
            <person name="Kaster A.-K."/>
            <person name="Ovreas L."/>
            <person name="Rohde M."/>
            <person name="Galperin M.Y."/>
            <person name="Jogler C."/>
        </authorList>
    </citation>
    <scope>NUCLEOTIDE SEQUENCE [LARGE SCALE GENOMIC DNA]</scope>
    <source>
        <strain evidence="5 6">Mal52</strain>
    </source>
</reference>
<dbReference type="Gene3D" id="3.40.720.10">
    <property type="entry name" value="Alkaline Phosphatase, subunit A"/>
    <property type="match status" value="1"/>
</dbReference>
<dbReference type="GO" id="GO:0005737">
    <property type="term" value="C:cytoplasm"/>
    <property type="evidence" value="ECO:0007669"/>
    <property type="project" value="TreeGrafter"/>
</dbReference>
<evidence type="ECO:0000259" key="4">
    <source>
        <dbReference type="Pfam" id="PF00884"/>
    </source>
</evidence>
<evidence type="ECO:0000313" key="5">
    <source>
        <dbReference type="EMBL" id="QDU43458.1"/>
    </source>
</evidence>
<dbReference type="EMBL" id="CP036276">
    <property type="protein sequence ID" value="QDU43458.1"/>
    <property type="molecule type" value="Genomic_DNA"/>
</dbReference>
<dbReference type="Proteomes" id="UP000319383">
    <property type="component" value="Chromosome"/>
</dbReference>
<evidence type="ECO:0000313" key="6">
    <source>
        <dbReference type="Proteomes" id="UP000319383"/>
    </source>
</evidence>
<name>A0A517ZLU6_9PLAN</name>
<gene>
    <name evidence="5" type="ORF">Mal52_19330</name>
</gene>
<feature type="signal peptide" evidence="3">
    <location>
        <begin position="1"/>
        <end position="23"/>
    </location>
</feature>
<feature type="domain" description="Sulfatase N-terminal" evidence="4">
    <location>
        <begin position="29"/>
        <end position="330"/>
    </location>
</feature>
<keyword evidence="6" id="KW-1185">Reference proteome</keyword>
<feature type="chain" id="PRO_5021771425" evidence="3">
    <location>
        <begin position="24"/>
        <end position="460"/>
    </location>
</feature>
<keyword evidence="3" id="KW-0732">Signal</keyword>
<dbReference type="GO" id="GO:0046872">
    <property type="term" value="F:metal ion binding"/>
    <property type="evidence" value="ECO:0007669"/>
    <property type="project" value="UniProtKB-KW"/>
</dbReference>
<keyword evidence="1" id="KW-0479">Metal-binding</keyword>
<evidence type="ECO:0000256" key="3">
    <source>
        <dbReference type="SAM" id="SignalP"/>
    </source>
</evidence>
<evidence type="ECO:0000256" key="1">
    <source>
        <dbReference type="ARBA" id="ARBA00022723"/>
    </source>
</evidence>
<dbReference type="SUPFAM" id="SSF53649">
    <property type="entry name" value="Alkaline phosphatase-like"/>
    <property type="match status" value="1"/>
</dbReference>
<dbReference type="Pfam" id="PF00884">
    <property type="entry name" value="Sulfatase"/>
    <property type="match status" value="1"/>
</dbReference>
<keyword evidence="2 5" id="KW-0378">Hydrolase</keyword>
<dbReference type="GO" id="GO:0004065">
    <property type="term" value="F:arylsulfatase activity"/>
    <property type="evidence" value="ECO:0007669"/>
    <property type="project" value="UniProtKB-EC"/>
</dbReference>
<dbReference type="InterPro" id="IPR017850">
    <property type="entry name" value="Alkaline_phosphatase_core_sf"/>
</dbReference>
<accession>A0A517ZLU6</accession>
<proteinExistence type="predicted"/>
<dbReference type="PANTHER" id="PTHR45953">
    <property type="entry name" value="IDURONATE 2-SULFATASE"/>
    <property type="match status" value="1"/>
</dbReference>
<sequence precursor="true">MARMLLVLCCFSAPFFMDHRVQAADAAKPNVLFLFTDDQRADTIAALGNPHIKTPNIDELVRSGFVFNNAYCMGSTMPAVCNPSRHMMHSGMSLFRYDPKQIEGTFGETMKRAGYTTYHESKRGNTARKYHTAFDHSQYLNDQAERTSGHHGRTIANHAVKFLKDYDRDNPFFMYLGFAGPHDPRVAAEEWKALYDPAELPLPENYKPLHPFDNGEMVIRDEQLAPWPRTEETVREHLRDYYACISSIDFNIGRIIATLKETGQFDNTIIVFSSDHGLAVGSHGLFGKQSLYEHSMRAPLIFSGPGIPHGQSDAFCYLFDIFPTVCDLTHVPIPADLDGKSLTPVIDGKAAGIRDDIFLAYRNVMRGVRHGDWKLIRYPQVNVTQLFNLREDPLELHNLSESDQEQTDRMMTLLIKQQSVYGDKQPLIVENPQPATITVEMINKAAEQAANKKRKAKRRK</sequence>
<dbReference type="CDD" id="cd16155">
    <property type="entry name" value="sulfatase_like"/>
    <property type="match status" value="1"/>
</dbReference>
<dbReference type="KEGG" id="sdyn:Mal52_19330"/>
<dbReference type="EC" id="3.1.6.1" evidence="5"/>
<organism evidence="5 6">
    <name type="scientific">Symmachiella dynata</name>
    <dbReference type="NCBI Taxonomy" id="2527995"/>
    <lineage>
        <taxon>Bacteria</taxon>
        <taxon>Pseudomonadati</taxon>
        <taxon>Planctomycetota</taxon>
        <taxon>Planctomycetia</taxon>
        <taxon>Planctomycetales</taxon>
        <taxon>Planctomycetaceae</taxon>
        <taxon>Symmachiella</taxon>
    </lineage>
</organism>
<dbReference type="PANTHER" id="PTHR45953:SF1">
    <property type="entry name" value="IDURONATE 2-SULFATASE"/>
    <property type="match status" value="1"/>
</dbReference>
<dbReference type="AlphaFoldDB" id="A0A517ZLU6"/>
<protein>
    <submittedName>
        <fullName evidence="5">Arylsulfatase</fullName>
        <ecNumber evidence="5">3.1.6.1</ecNumber>
    </submittedName>
</protein>
<evidence type="ECO:0000256" key="2">
    <source>
        <dbReference type="ARBA" id="ARBA00022801"/>
    </source>
</evidence>
<dbReference type="RefSeq" id="WP_197534771.1">
    <property type="nucleotide sequence ID" value="NZ_CP036276.1"/>
</dbReference>